<feature type="compositionally biased region" description="Low complexity" evidence="1">
    <location>
        <begin position="298"/>
        <end position="309"/>
    </location>
</feature>
<feature type="region of interest" description="Disordered" evidence="1">
    <location>
        <begin position="399"/>
        <end position="447"/>
    </location>
</feature>
<evidence type="ECO:0000313" key="3">
    <source>
        <dbReference type="EMBL" id="CAF4020266.1"/>
    </source>
</evidence>
<feature type="compositionally biased region" description="Basic and acidic residues" evidence="1">
    <location>
        <begin position="266"/>
        <end position="276"/>
    </location>
</feature>
<sequence length="644" mass="71462">MRSSEVPGNENADDKSSMPSTPTTTVDYNRTLSQDLRNLDDALTYAIDQLTVFNSETMSDLSLKYELMRNNESRVIGFFARQLMLLQSEKANSQNGEFHSEYFKLDRFLSVINLNKKGIEFIAKRMTFDDLLNGKATAREKLLYDAETTEAERKDFRSALNALKDCIDYFSHGGTNDNGRFYWHTETPPPTTVTPYSVRQHPLAVPLSADSARSTSVSLSLSTEFGNVENHHNQTPLTTLPPTRRNNFTHAPPPSRSNHLCVNGKGKCEHPSKKSSVDPAIFANFNPSRTADLQIPDGGSASRRSSYGSDTESQLPSELEHSRKNETFNVSRQMDMRKTAFASYQKYYHSKSMPAALIKQQAASESIGQNTNSSQRLNLDSKIYDENKTASKPVKNHFWDRSISNGDAATPKSPTIRSPTMSGSPMGSAYNSDTENEPKTSSIPLYNTHSPILTHRMAHKIQHKYKCHKECVPNAPANCGFSEGKLRQAIDNTDFQNAFVNSSPSSRKYHFTPSDSASPTPSTPISAPGSPAPNPLIPGYNFNSSILNGNPSISVSESIYCKIPESQSDSDTKFSSTIQTESGTNMTESTQTTHSTLPQQSSQSEPTHPNREDFKSKLSISFDDDEADPEKRNLNVNYSLQACL</sequence>
<feature type="region of interest" description="Disordered" evidence="1">
    <location>
        <begin position="225"/>
        <end position="330"/>
    </location>
</feature>
<reference evidence="3" key="1">
    <citation type="submission" date="2021-02" db="EMBL/GenBank/DDBJ databases">
        <authorList>
            <person name="Nowell W R."/>
        </authorList>
    </citation>
    <scope>NUCLEOTIDE SEQUENCE</scope>
</reference>
<evidence type="ECO:0000256" key="1">
    <source>
        <dbReference type="SAM" id="MobiDB-lite"/>
    </source>
</evidence>
<protein>
    <submittedName>
        <fullName evidence="3">Uncharacterized protein</fullName>
    </submittedName>
</protein>
<name>A0A819PVK8_9BILA</name>
<feature type="region of interest" description="Disordered" evidence="1">
    <location>
        <begin position="1"/>
        <end position="27"/>
    </location>
</feature>
<accession>A0A819PVK8</accession>
<dbReference type="InterPro" id="IPR013761">
    <property type="entry name" value="SAM/pointed_sf"/>
</dbReference>
<feature type="region of interest" description="Disordered" evidence="1">
    <location>
        <begin position="502"/>
        <end position="532"/>
    </location>
</feature>
<dbReference type="Proteomes" id="UP000681720">
    <property type="component" value="Unassembled WGS sequence"/>
</dbReference>
<feature type="compositionally biased region" description="Polar residues" evidence="1">
    <location>
        <begin position="566"/>
        <end position="607"/>
    </location>
</feature>
<proteinExistence type="predicted"/>
<feature type="compositionally biased region" description="Low complexity" evidence="1">
    <location>
        <begin position="512"/>
        <end position="529"/>
    </location>
</feature>
<organism evidence="3 4">
    <name type="scientific">Rotaria magnacalcarata</name>
    <dbReference type="NCBI Taxonomy" id="392030"/>
    <lineage>
        <taxon>Eukaryota</taxon>
        <taxon>Metazoa</taxon>
        <taxon>Spiralia</taxon>
        <taxon>Gnathifera</taxon>
        <taxon>Rotifera</taxon>
        <taxon>Eurotatoria</taxon>
        <taxon>Bdelloidea</taxon>
        <taxon>Philodinida</taxon>
        <taxon>Philodinidae</taxon>
        <taxon>Rotaria</taxon>
    </lineage>
</organism>
<dbReference type="AlphaFoldDB" id="A0A819PVK8"/>
<feature type="compositionally biased region" description="Polar residues" evidence="1">
    <location>
        <begin position="402"/>
        <end position="447"/>
    </location>
</feature>
<dbReference type="EMBL" id="CAJOBJ010001419">
    <property type="protein sequence ID" value="CAF3878043.1"/>
    <property type="molecule type" value="Genomic_DNA"/>
</dbReference>
<dbReference type="EMBL" id="CAJOBF010002237">
    <property type="protein sequence ID" value="CAF4020266.1"/>
    <property type="molecule type" value="Genomic_DNA"/>
</dbReference>
<evidence type="ECO:0000313" key="4">
    <source>
        <dbReference type="Proteomes" id="UP000663842"/>
    </source>
</evidence>
<gene>
    <name evidence="2" type="ORF">GIL414_LOCUS5396</name>
    <name evidence="3" type="ORF">UXM345_LOCUS17325</name>
</gene>
<comment type="caution">
    <text evidence="3">The sequence shown here is derived from an EMBL/GenBank/DDBJ whole genome shotgun (WGS) entry which is preliminary data.</text>
</comment>
<feature type="compositionally biased region" description="Polar residues" evidence="1">
    <location>
        <begin position="17"/>
        <end position="27"/>
    </location>
</feature>
<dbReference type="Proteomes" id="UP000663842">
    <property type="component" value="Unassembled WGS sequence"/>
</dbReference>
<dbReference type="Gene3D" id="1.10.150.50">
    <property type="entry name" value="Transcription Factor, Ets-1"/>
    <property type="match status" value="1"/>
</dbReference>
<evidence type="ECO:0000313" key="2">
    <source>
        <dbReference type="EMBL" id="CAF3878043.1"/>
    </source>
</evidence>
<feature type="region of interest" description="Disordered" evidence="1">
    <location>
        <begin position="566"/>
        <end position="631"/>
    </location>
</feature>